<proteinExistence type="predicted"/>
<dbReference type="Proteomes" id="UP000316621">
    <property type="component" value="Chromosome 5"/>
</dbReference>
<dbReference type="STRING" id="3469.A0A4Y7JHV6"/>
<keyword evidence="1" id="KW-0812">Transmembrane</keyword>
<gene>
    <name evidence="2" type="ORF">C5167_022395</name>
</gene>
<accession>A0A4Y7JHV6</accession>
<dbReference type="AlphaFoldDB" id="A0A4Y7JHV6"/>
<protein>
    <submittedName>
        <fullName evidence="2">Uncharacterized protein</fullName>
    </submittedName>
</protein>
<name>A0A4Y7JHV6_PAPSO</name>
<dbReference type="PANTHER" id="PTHR35136">
    <property type="entry name" value="CYCLOEUCALENOL CYCLOISOMERASE"/>
    <property type="match status" value="1"/>
</dbReference>
<feature type="transmembrane region" description="Helical" evidence="1">
    <location>
        <begin position="36"/>
        <end position="58"/>
    </location>
</feature>
<dbReference type="OMA" id="MGHSAMS"/>
<sequence length="99" mass="10865">MGAGGIAHSLHLHHPSSSSSGLWFSINPSKRWGEMFFLLCMPFWLTLLLGIVVPFKLYEDFDELGYMLSSSALAIPSILVPLIFVGKVNPGIPCLLCDD</sequence>
<keyword evidence="1" id="KW-0472">Membrane</keyword>
<feature type="transmembrane region" description="Helical" evidence="1">
    <location>
        <begin position="64"/>
        <end position="85"/>
    </location>
</feature>
<reference evidence="2 3" key="1">
    <citation type="journal article" date="2018" name="Science">
        <title>The opium poppy genome and morphinan production.</title>
        <authorList>
            <person name="Guo L."/>
            <person name="Winzer T."/>
            <person name="Yang X."/>
            <person name="Li Y."/>
            <person name="Ning Z."/>
            <person name="He Z."/>
            <person name="Teodor R."/>
            <person name="Lu Y."/>
            <person name="Bowser T.A."/>
            <person name="Graham I.A."/>
            <person name="Ye K."/>
        </authorList>
    </citation>
    <scope>NUCLEOTIDE SEQUENCE [LARGE SCALE GENOMIC DNA]</scope>
    <source>
        <strain evidence="3">cv. HN1</strain>
        <tissue evidence="2">Leaves</tissue>
    </source>
</reference>
<evidence type="ECO:0000313" key="3">
    <source>
        <dbReference type="Proteomes" id="UP000316621"/>
    </source>
</evidence>
<dbReference type="EMBL" id="CM010719">
    <property type="protein sequence ID" value="RZC60643.1"/>
    <property type="molecule type" value="Genomic_DNA"/>
</dbReference>
<evidence type="ECO:0000256" key="1">
    <source>
        <dbReference type="SAM" id="Phobius"/>
    </source>
</evidence>
<dbReference type="GO" id="GO:0047793">
    <property type="term" value="F:cycloeucalenol cycloisomerase activity"/>
    <property type="evidence" value="ECO:0007669"/>
    <property type="project" value="InterPro"/>
</dbReference>
<dbReference type="PANTHER" id="PTHR35136:SF1">
    <property type="entry name" value="CYCLOEUCALENOL CYCLOISOMERASE"/>
    <property type="match status" value="1"/>
</dbReference>
<keyword evidence="1" id="KW-1133">Transmembrane helix</keyword>
<evidence type="ECO:0000313" key="2">
    <source>
        <dbReference type="EMBL" id="RZC60643.1"/>
    </source>
</evidence>
<keyword evidence="3" id="KW-1185">Reference proteome</keyword>
<dbReference type="Gramene" id="RZC60643">
    <property type="protein sequence ID" value="RZC60643"/>
    <property type="gene ID" value="C5167_022395"/>
</dbReference>
<organism evidence="2 3">
    <name type="scientific">Papaver somniferum</name>
    <name type="common">Opium poppy</name>
    <dbReference type="NCBI Taxonomy" id="3469"/>
    <lineage>
        <taxon>Eukaryota</taxon>
        <taxon>Viridiplantae</taxon>
        <taxon>Streptophyta</taxon>
        <taxon>Embryophyta</taxon>
        <taxon>Tracheophyta</taxon>
        <taxon>Spermatophyta</taxon>
        <taxon>Magnoliopsida</taxon>
        <taxon>Ranunculales</taxon>
        <taxon>Papaveraceae</taxon>
        <taxon>Papaveroideae</taxon>
        <taxon>Papaver</taxon>
    </lineage>
</organism>
<dbReference type="InterPro" id="IPR020532">
    <property type="entry name" value="Cycloeucalenol_cycloisomerase"/>
</dbReference>